<protein>
    <submittedName>
        <fullName evidence="2">Uncharacterized protein</fullName>
    </submittedName>
</protein>
<organism evidence="2 3">
    <name type="scientific">Prosthecodimorpha hirschii</name>
    <dbReference type="NCBI Taxonomy" id="665126"/>
    <lineage>
        <taxon>Bacteria</taxon>
        <taxon>Pseudomonadati</taxon>
        <taxon>Pseudomonadota</taxon>
        <taxon>Alphaproteobacteria</taxon>
        <taxon>Hyphomicrobiales</taxon>
        <taxon>Ancalomicrobiaceae</taxon>
        <taxon>Prosthecodimorpha</taxon>
    </lineage>
</organism>
<keyword evidence="1" id="KW-1133">Transmembrane helix</keyword>
<dbReference type="AlphaFoldDB" id="A0A0P6VTE7"/>
<dbReference type="EMBL" id="LJYW01000001">
    <property type="protein sequence ID" value="KPL54530.1"/>
    <property type="molecule type" value="Genomic_DNA"/>
</dbReference>
<dbReference type="STRING" id="665126.ABB55_21795"/>
<dbReference type="OrthoDB" id="7508901at2"/>
<feature type="transmembrane region" description="Helical" evidence="1">
    <location>
        <begin position="12"/>
        <end position="33"/>
    </location>
</feature>
<name>A0A0P6VTE7_9HYPH</name>
<accession>A0A0P6VTE7</accession>
<comment type="caution">
    <text evidence="2">The sequence shown here is derived from an EMBL/GenBank/DDBJ whole genome shotgun (WGS) entry which is preliminary data.</text>
</comment>
<reference evidence="2 3" key="2">
    <citation type="submission" date="2015-10" db="EMBL/GenBank/DDBJ databases">
        <title>Draft Genome Sequence of Prosthecomicrobium hirschii ATCC 27832.</title>
        <authorList>
            <person name="Daniel J."/>
            <person name="Givan S.A."/>
            <person name="Brun Y.V."/>
            <person name="Brown P.J."/>
        </authorList>
    </citation>
    <scope>NUCLEOTIDE SEQUENCE [LARGE SCALE GENOMIC DNA]</scope>
    <source>
        <strain evidence="2 3">16</strain>
    </source>
</reference>
<evidence type="ECO:0000313" key="2">
    <source>
        <dbReference type="EMBL" id="KPL54530.1"/>
    </source>
</evidence>
<evidence type="ECO:0000313" key="3">
    <source>
        <dbReference type="Proteomes" id="UP000048984"/>
    </source>
</evidence>
<proteinExistence type="predicted"/>
<keyword evidence="1" id="KW-0812">Transmembrane</keyword>
<reference evidence="2 3" key="1">
    <citation type="submission" date="2015-09" db="EMBL/GenBank/DDBJ databases">
        <authorList>
            <person name="Jackson K.R."/>
            <person name="Lunt B.L."/>
            <person name="Fisher J.N.B."/>
            <person name="Gardner A.V."/>
            <person name="Bailey M.E."/>
            <person name="Deus L.M."/>
            <person name="Earl A.S."/>
            <person name="Gibby P.D."/>
            <person name="Hartmann K.A."/>
            <person name="Liu J.E."/>
            <person name="Manci A.M."/>
            <person name="Nielsen D.A."/>
            <person name="Solomon M.B."/>
            <person name="Breakwell D.P."/>
            <person name="Burnett S.H."/>
            <person name="Grose J.H."/>
        </authorList>
    </citation>
    <scope>NUCLEOTIDE SEQUENCE [LARGE SCALE GENOMIC DNA]</scope>
    <source>
        <strain evidence="2 3">16</strain>
    </source>
</reference>
<feature type="transmembrane region" description="Helical" evidence="1">
    <location>
        <begin position="53"/>
        <end position="70"/>
    </location>
</feature>
<dbReference type="Proteomes" id="UP000048984">
    <property type="component" value="Unassembled WGS sequence"/>
</dbReference>
<keyword evidence="3" id="KW-1185">Reference proteome</keyword>
<keyword evidence="1" id="KW-0472">Membrane</keyword>
<sequence length="75" mass="7731">MTETKTLLQSRTVWGALLAILASIAGLGGYAIAPSDQAAALDLIGSLIEVWDRLIVIAGAGLAIWGRVRATKAIG</sequence>
<gene>
    <name evidence="2" type="ORF">ABB55_21795</name>
</gene>
<dbReference type="RefSeq" id="WP_054360697.1">
    <property type="nucleotide sequence ID" value="NZ_LJYW01000001.1"/>
</dbReference>
<evidence type="ECO:0000256" key="1">
    <source>
        <dbReference type="SAM" id="Phobius"/>
    </source>
</evidence>